<organism evidence="1 2">
    <name type="scientific">Araneus ventricosus</name>
    <name type="common">Orbweaver spider</name>
    <name type="synonym">Epeira ventricosa</name>
    <dbReference type="NCBI Taxonomy" id="182803"/>
    <lineage>
        <taxon>Eukaryota</taxon>
        <taxon>Metazoa</taxon>
        <taxon>Ecdysozoa</taxon>
        <taxon>Arthropoda</taxon>
        <taxon>Chelicerata</taxon>
        <taxon>Arachnida</taxon>
        <taxon>Araneae</taxon>
        <taxon>Araneomorphae</taxon>
        <taxon>Entelegynae</taxon>
        <taxon>Araneoidea</taxon>
        <taxon>Araneidae</taxon>
        <taxon>Araneus</taxon>
    </lineage>
</organism>
<sequence length="121" mass="13656">MQVGVGLFWDGLAVHFSGISSVRQALAGLCFITTSTCDIMKSSVNASKLCSVSSEQKRFVGVIALYSILSIIRARIIRFPDYPCSLWTRKKIKEKYFHAYHACKIDVDIRSRDSFRETSEP</sequence>
<protein>
    <submittedName>
        <fullName evidence="1">Uncharacterized protein</fullName>
    </submittedName>
</protein>
<gene>
    <name evidence="1" type="ORF">AVEN_128296_1</name>
</gene>
<reference evidence="1 2" key="1">
    <citation type="journal article" date="2019" name="Sci. Rep.">
        <title>Orb-weaving spider Araneus ventricosus genome elucidates the spidroin gene catalogue.</title>
        <authorList>
            <person name="Kono N."/>
            <person name="Nakamura H."/>
            <person name="Ohtoshi R."/>
            <person name="Moran D.A.P."/>
            <person name="Shinohara A."/>
            <person name="Yoshida Y."/>
            <person name="Fujiwara M."/>
            <person name="Mori M."/>
            <person name="Tomita M."/>
            <person name="Arakawa K."/>
        </authorList>
    </citation>
    <scope>NUCLEOTIDE SEQUENCE [LARGE SCALE GENOMIC DNA]</scope>
</reference>
<evidence type="ECO:0000313" key="1">
    <source>
        <dbReference type="EMBL" id="GBM96156.1"/>
    </source>
</evidence>
<dbReference type="Proteomes" id="UP000499080">
    <property type="component" value="Unassembled WGS sequence"/>
</dbReference>
<name>A0A4Y2K3N7_ARAVE</name>
<accession>A0A4Y2K3N7</accession>
<dbReference type="AlphaFoldDB" id="A0A4Y2K3N7"/>
<proteinExistence type="predicted"/>
<evidence type="ECO:0000313" key="2">
    <source>
        <dbReference type="Proteomes" id="UP000499080"/>
    </source>
</evidence>
<keyword evidence="2" id="KW-1185">Reference proteome</keyword>
<comment type="caution">
    <text evidence="1">The sequence shown here is derived from an EMBL/GenBank/DDBJ whole genome shotgun (WGS) entry which is preliminary data.</text>
</comment>
<dbReference type="EMBL" id="BGPR01004119">
    <property type="protein sequence ID" value="GBM96156.1"/>
    <property type="molecule type" value="Genomic_DNA"/>
</dbReference>